<protein>
    <recommendedName>
        <fullName evidence="1">WD repeat-containing protein 89</fullName>
    </recommendedName>
</protein>
<comment type="caution">
    <text evidence="5">The sequence shown here is derived from an EMBL/GenBank/DDBJ whole genome shotgun (WGS) entry which is preliminary data.</text>
</comment>
<accession>A0AA88L5H2</accession>
<dbReference type="InterPro" id="IPR001680">
    <property type="entry name" value="WD40_rpt"/>
</dbReference>
<dbReference type="AlphaFoldDB" id="A0AA88L5H2"/>
<dbReference type="InterPro" id="IPR039328">
    <property type="entry name" value="WDR89"/>
</dbReference>
<dbReference type="Gene3D" id="2.130.10.10">
    <property type="entry name" value="YVTN repeat-like/Quinoprotein amine dehydrogenase"/>
    <property type="match status" value="1"/>
</dbReference>
<evidence type="ECO:0000256" key="1">
    <source>
        <dbReference type="ARBA" id="ARBA00021125"/>
    </source>
</evidence>
<feature type="repeat" description="WD" evidence="4">
    <location>
        <begin position="34"/>
        <end position="69"/>
    </location>
</feature>
<dbReference type="EMBL" id="JAVRJZ010000018">
    <property type="protein sequence ID" value="KAK2708675.1"/>
    <property type="molecule type" value="Genomic_DNA"/>
</dbReference>
<reference evidence="5" key="1">
    <citation type="submission" date="2023-07" db="EMBL/GenBank/DDBJ databases">
        <title>Chromosome-level genome assembly of Artemia franciscana.</title>
        <authorList>
            <person name="Jo E."/>
        </authorList>
    </citation>
    <scope>NUCLEOTIDE SEQUENCE</scope>
    <source>
        <tissue evidence="5">Whole body</tissue>
    </source>
</reference>
<gene>
    <name evidence="5" type="ORF">QYM36_014317</name>
</gene>
<dbReference type="PANTHER" id="PTHR22889:SF0">
    <property type="entry name" value="WD REPEAT-CONTAINING PROTEIN 89"/>
    <property type="match status" value="1"/>
</dbReference>
<evidence type="ECO:0000256" key="4">
    <source>
        <dbReference type="PROSITE-ProRule" id="PRU00221"/>
    </source>
</evidence>
<organism evidence="5 6">
    <name type="scientific">Artemia franciscana</name>
    <name type="common">Brine shrimp</name>
    <name type="synonym">Artemia sanfranciscana</name>
    <dbReference type="NCBI Taxonomy" id="6661"/>
    <lineage>
        <taxon>Eukaryota</taxon>
        <taxon>Metazoa</taxon>
        <taxon>Ecdysozoa</taxon>
        <taxon>Arthropoda</taxon>
        <taxon>Crustacea</taxon>
        <taxon>Branchiopoda</taxon>
        <taxon>Anostraca</taxon>
        <taxon>Artemiidae</taxon>
        <taxon>Artemia</taxon>
    </lineage>
</organism>
<evidence type="ECO:0000313" key="6">
    <source>
        <dbReference type="Proteomes" id="UP001187531"/>
    </source>
</evidence>
<keyword evidence="2 4" id="KW-0853">WD repeat</keyword>
<keyword evidence="3" id="KW-0677">Repeat</keyword>
<dbReference type="Pfam" id="PF00400">
    <property type="entry name" value="WD40"/>
    <property type="match status" value="2"/>
</dbReference>
<proteinExistence type="predicted"/>
<evidence type="ECO:0000256" key="2">
    <source>
        <dbReference type="ARBA" id="ARBA00022574"/>
    </source>
</evidence>
<dbReference type="InterPro" id="IPR015943">
    <property type="entry name" value="WD40/YVTN_repeat-like_dom_sf"/>
</dbReference>
<dbReference type="SUPFAM" id="SSF50978">
    <property type="entry name" value="WD40 repeat-like"/>
    <property type="match status" value="1"/>
</dbReference>
<dbReference type="InterPro" id="IPR036322">
    <property type="entry name" value="WD40_repeat_dom_sf"/>
</dbReference>
<name>A0AA88L5H2_ARTSF</name>
<dbReference type="PROSITE" id="PS50294">
    <property type="entry name" value="WD_REPEATS_REGION"/>
    <property type="match status" value="1"/>
</dbReference>
<dbReference type="Proteomes" id="UP001187531">
    <property type="component" value="Unassembled WGS sequence"/>
</dbReference>
<dbReference type="PANTHER" id="PTHR22889">
    <property type="entry name" value="WD REPEAT-CONTAINING PROTEIN 89"/>
    <property type="match status" value="1"/>
</dbReference>
<evidence type="ECO:0000256" key="3">
    <source>
        <dbReference type="ARBA" id="ARBA00022737"/>
    </source>
</evidence>
<dbReference type="SMART" id="SM00320">
    <property type="entry name" value="WD40"/>
    <property type="match status" value="2"/>
</dbReference>
<evidence type="ECO:0000313" key="5">
    <source>
        <dbReference type="EMBL" id="KAK2708675.1"/>
    </source>
</evidence>
<feature type="repeat" description="WD" evidence="4">
    <location>
        <begin position="133"/>
        <end position="175"/>
    </location>
</feature>
<keyword evidence="6" id="KW-1185">Reference proteome</keyword>
<dbReference type="PROSITE" id="PS50082">
    <property type="entry name" value="WD_REPEATS_2"/>
    <property type="match status" value="2"/>
</dbReference>
<sequence>MVRYSGISGSVAVGLSNNSVIISNTDNLATINNLKGHRDVVTKVRYSKLDSNLIYTSSMDRTIKRWDIRIKESCVNTFKDNTEGPEPHQWKPFSTMDVNCSDTFICGGTEKNGDDSFLLFFDVRNPKVLGGYWESHSEDVTKVRFHPNDANYMASSSIDGLINVFDISKNSEEDALLYTLGSEVSPDTLKWLKRSNAIYNHLGVVCQSEEYQLWDIE</sequence>